<dbReference type="EC" id="2.7.8.5" evidence="5 16"/>
<comment type="pathway">
    <text evidence="3">Phospholipid metabolism; phosphatidylglycerol biosynthesis; phosphatidylglycerol from CDP-diacylglycerol: step 1/2.</text>
</comment>
<dbReference type="NCBIfam" id="TIGR00560">
    <property type="entry name" value="pgsA"/>
    <property type="match status" value="1"/>
</dbReference>
<feature type="transmembrane region" description="Helical" evidence="18">
    <location>
        <begin position="7"/>
        <end position="24"/>
    </location>
</feature>
<dbReference type="InterPro" id="IPR043130">
    <property type="entry name" value="CDP-OH_PTrfase_TM_dom"/>
</dbReference>
<evidence type="ECO:0000256" key="5">
    <source>
        <dbReference type="ARBA" id="ARBA00013170"/>
    </source>
</evidence>
<evidence type="ECO:0000256" key="9">
    <source>
        <dbReference type="ARBA" id="ARBA00022692"/>
    </source>
</evidence>
<comment type="catalytic activity">
    <reaction evidence="15">
        <text>a CDP-1,2-diacyl-sn-glycerol + sn-glycerol 3-phosphate = a 1,2-diacyl-sn-glycero-3-phospho-(1'-sn-glycero-3'-phosphate) + CMP + H(+)</text>
        <dbReference type="Rhea" id="RHEA:12593"/>
        <dbReference type="ChEBI" id="CHEBI:15378"/>
        <dbReference type="ChEBI" id="CHEBI:57597"/>
        <dbReference type="ChEBI" id="CHEBI:58332"/>
        <dbReference type="ChEBI" id="CHEBI:60110"/>
        <dbReference type="ChEBI" id="CHEBI:60377"/>
        <dbReference type="EC" id="2.7.8.5"/>
    </reaction>
</comment>
<dbReference type="Gene3D" id="1.20.120.1760">
    <property type="match status" value="1"/>
</dbReference>
<reference evidence="19" key="2">
    <citation type="journal article" date="2021" name="PeerJ">
        <title>Extensive microbial diversity within the chicken gut microbiome revealed by metagenomics and culture.</title>
        <authorList>
            <person name="Gilroy R."/>
            <person name="Ravi A."/>
            <person name="Getino M."/>
            <person name="Pursley I."/>
            <person name="Horton D.L."/>
            <person name="Alikhan N.F."/>
            <person name="Baker D."/>
            <person name="Gharbi K."/>
            <person name="Hall N."/>
            <person name="Watson M."/>
            <person name="Adriaenssens E.M."/>
            <person name="Foster-Nyarko E."/>
            <person name="Jarju S."/>
            <person name="Secka A."/>
            <person name="Antonio M."/>
            <person name="Oren A."/>
            <person name="Chaudhuri R.R."/>
            <person name="La Ragione R."/>
            <person name="Hildebrand F."/>
            <person name="Pallen M.J."/>
        </authorList>
    </citation>
    <scope>NUCLEOTIDE SEQUENCE</scope>
    <source>
        <strain evidence="19">ChiGjej1B1-19959</strain>
    </source>
</reference>
<evidence type="ECO:0000256" key="13">
    <source>
        <dbReference type="ARBA" id="ARBA00023209"/>
    </source>
</evidence>
<keyword evidence="14" id="KW-1208">Phospholipid metabolism</keyword>
<dbReference type="GO" id="GO:0008444">
    <property type="term" value="F:CDP-diacylglycerol-glycerol-3-phosphate 3-phosphatidyltransferase activity"/>
    <property type="evidence" value="ECO:0007669"/>
    <property type="project" value="UniProtKB-UniRule"/>
</dbReference>
<dbReference type="PIRSF" id="PIRSF000847">
    <property type="entry name" value="Phos_ph_gly_syn"/>
    <property type="match status" value="1"/>
</dbReference>
<keyword evidence="11" id="KW-0443">Lipid metabolism</keyword>
<feature type="transmembrane region" description="Helical" evidence="18">
    <location>
        <begin position="158"/>
        <end position="184"/>
    </location>
</feature>
<sequence length="195" mass="21445">MNTPNKLTIARVIMTPVFLALLLWESLPHRFLIATLVYAVASATDAIDGKLARKNGQITNFGKLLDPIADKILTTSALLAFLQMGLCNIWIVMLVLTREFAIASIRMIAAAEGVVIPANFWGKLKTVSQMVFTIVIMLLGEVYQYVPQLYPGVTVPSFLTLANISNVLLWITAVLTVISGAIYIKDSRSVIDYTK</sequence>
<accession>A0A9D1ID14</accession>
<organism evidence="19 20">
    <name type="scientific">Candidatus Fimenecus excrementigallinarum</name>
    <dbReference type="NCBI Taxonomy" id="2840816"/>
    <lineage>
        <taxon>Bacteria</taxon>
        <taxon>Bacillati</taxon>
        <taxon>Bacillota</taxon>
        <taxon>Clostridia</taxon>
        <taxon>Candidatus Fimenecus</taxon>
    </lineage>
</organism>
<proteinExistence type="inferred from homology"/>
<keyword evidence="7" id="KW-0444">Lipid biosynthesis</keyword>
<dbReference type="Proteomes" id="UP000824071">
    <property type="component" value="Unassembled WGS sequence"/>
</dbReference>
<evidence type="ECO:0000256" key="1">
    <source>
        <dbReference type="ARBA" id="ARBA00003973"/>
    </source>
</evidence>
<evidence type="ECO:0000256" key="17">
    <source>
        <dbReference type="RuleBase" id="RU003750"/>
    </source>
</evidence>
<keyword evidence="9 18" id="KW-0812">Transmembrane</keyword>
<name>A0A9D1ID14_9FIRM</name>
<dbReference type="GO" id="GO:0016020">
    <property type="term" value="C:membrane"/>
    <property type="evidence" value="ECO:0007669"/>
    <property type="project" value="UniProtKB-SubCell"/>
</dbReference>
<dbReference type="EMBL" id="DVMW01000010">
    <property type="protein sequence ID" value="HIU35180.1"/>
    <property type="molecule type" value="Genomic_DNA"/>
</dbReference>
<protein>
    <recommendedName>
        <fullName evidence="6 16">CDP-diacylglycerol--glycerol-3-phosphate 3-phosphatidyltransferase</fullName>
        <ecNumber evidence="5 16">2.7.8.5</ecNumber>
    </recommendedName>
</protein>
<evidence type="ECO:0000256" key="2">
    <source>
        <dbReference type="ARBA" id="ARBA00004141"/>
    </source>
</evidence>
<dbReference type="Pfam" id="PF01066">
    <property type="entry name" value="CDP-OH_P_transf"/>
    <property type="match status" value="1"/>
</dbReference>
<evidence type="ECO:0000256" key="4">
    <source>
        <dbReference type="ARBA" id="ARBA00010441"/>
    </source>
</evidence>
<evidence type="ECO:0000256" key="12">
    <source>
        <dbReference type="ARBA" id="ARBA00023136"/>
    </source>
</evidence>
<gene>
    <name evidence="19" type="primary">pgsA</name>
    <name evidence="19" type="ORF">IAC53_01050</name>
</gene>
<evidence type="ECO:0000256" key="6">
    <source>
        <dbReference type="ARBA" id="ARBA00014944"/>
    </source>
</evidence>
<dbReference type="PANTHER" id="PTHR14269">
    <property type="entry name" value="CDP-DIACYLGLYCEROL--GLYCEROL-3-PHOSPHATE 3-PHOSPHATIDYLTRANSFERASE-RELATED"/>
    <property type="match status" value="1"/>
</dbReference>
<dbReference type="PROSITE" id="PS00379">
    <property type="entry name" value="CDP_ALCOHOL_P_TRANSF"/>
    <property type="match status" value="1"/>
</dbReference>
<dbReference type="InterPro" id="IPR000462">
    <property type="entry name" value="CDP-OH_P_trans"/>
</dbReference>
<keyword evidence="12 18" id="KW-0472">Membrane</keyword>
<evidence type="ECO:0000256" key="8">
    <source>
        <dbReference type="ARBA" id="ARBA00022679"/>
    </source>
</evidence>
<evidence type="ECO:0000256" key="18">
    <source>
        <dbReference type="SAM" id="Phobius"/>
    </source>
</evidence>
<dbReference type="AlphaFoldDB" id="A0A9D1ID14"/>
<comment type="similarity">
    <text evidence="4 17">Belongs to the CDP-alcohol phosphatidyltransferase class-I family.</text>
</comment>
<feature type="transmembrane region" description="Helical" evidence="18">
    <location>
        <begin position="127"/>
        <end position="146"/>
    </location>
</feature>
<keyword evidence="8 17" id="KW-0808">Transferase</keyword>
<evidence type="ECO:0000256" key="14">
    <source>
        <dbReference type="ARBA" id="ARBA00023264"/>
    </source>
</evidence>
<evidence type="ECO:0000256" key="3">
    <source>
        <dbReference type="ARBA" id="ARBA00005042"/>
    </source>
</evidence>
<dbReference type="GO" id="GO:0046474">
    <property type="term" value="P:glycerophospholipid biosynthetic process"/>
    <property type="evidence" value="ECO:0007669"/>
    <property type="project" value="TreeGrafter"/>
</dbReference>
<keyword evidence="10 18" id="KW-1133">Transmembrane helix</keyword>
<comment type="function">
    <text evidence="1">This protein catalyzes the committed step to the synthesis of the acidic phospholipids.</text>
</comment>
<feature type="transmembrane region" description="Helical" evidence="18">
    <location>
        <begin position="72"/>
        <end position="94"/>
    </location>
</feature>
<evidence type="ECO:0000313" key="19">
    <source>
        <dbReference type="EMBL" id="HIU35180.1"/>
    </source>
</evidence>
<evidence type="ECO:0000256" key="16">
    <source>
        <dbReference type="NCBIfam" id="TIGR00560"/>
    </source>
</evidence>
<keyword evidence="13" id="KW-0594">Phospholipid biosynthesis</keyword>
<evidence type="ECO:0000313" key="20">
    <source>
        <dbReference type="Proteomes" id="UP000824071"/>
    </source>
</evidence>
<reference evidence="19" key="1">
    <citation type="submission" date="2020-10" db="EMBL/GenBank/DDBJ databases">
        <authorList>
            <person name="Gilroy R."/>
        </authorList>
    </citation>
    <scope>NUCLEOTIDE SEQUENCE</scope>
    <source>
        <strain evidence="19">ChiGjej1B1-19959</strain>
    </source>
</reference>
<comment type="caution">
    <text evidence="19">The sequence shown here is derived from an EMBL/GenBank/DDBJ whole genome shotgun (WGS) entry which is preliminary data.</text>
</comment>
<comment type="subcellular location">
    <subcellularLocation>
        <location evidence="2">Membrane</location>
        <topology evidence="2">Multi-pass membrane protein</topology>
    </subcellularLocation>
</comment>
<dbReference type="InterPro" id="IPR050324">
    <property type="entry name" value="CDP-alcohol_PTase-I"/>
</dbReference>
<evidence type="ECO:0000256" key="7">
    <source>
        <dbReference type="ARBA" id="ARBA00022516"/>
    </source>
</evidence>
<dbReference type="InterPro" id="IPR048254">
    <property type="entry name" value="CDP_ALCOHOL_P_TRANSF_CS"/>
</dbReference>
<evidence type="ECO:0000256" key="11">
    <source>
        <dbReference type="ARBA" id="ARBA00023098"/>
    </source>
</evidence>
<evidence type="ECO:0000256" key="10">
    <source>
        <dbReference type="ARBA" id="ARBA00022989"/>
    </source>
</evidence>
<evidence type="ECO:0000256" key="15">
    <source>
        <dbReference type="ARBA" id="ARBA00048586"/>
    </source>
</evidence>
<dbReference type="PANTHER" id="PTHR14269:SF62">
    <property type="entry name" value="CDP-DIACYLGLYCEROL--GLYCEROL-3-PHOSPHATE 3-PHOSPHATIDYLTRANSFERASE 1, CHLOROPLASTIC"/>
    <property type="match status" value="1"/>
</dbReference>
<dbReference type="InterPro" id="IPR004570">
    <property type="entry name" value="Phosphatidylglycerol_P_synth"/>
</dbReference>